<evidence type="ECO:0000313" key="3">
    <source>
        <dbReference type="Proteomes" id="UP000315235"/>
    </source>
</evidence>
<name>A0A553H0T4_9PSED</name>
<organism evidence="2 3">
    <name type="scientific">Pseudomonas mangiferae</name>
    <dbReference type="NCBI Taxonomy" id="2593654"/>
    <lineage>
        <taxon>Bacteria</taxon>
        <taxon>Pseudomonadati</taxon>
        <taxon>Pseudomonadota</taxon>
        <taxon>Gammaproteobacteria</taxon>
        <taxon>Pseudomonadales</taxon>
        <taxon>Pseudomonadaceae</taxon>
        <taxon>Pseudomonas</taxon>
    </lineage>
</organism>
<keyword evidence="3" id="KW-1185">Reference proteome</keyword>
<dbReference type="Proteomes" id="UP000315235">
    <property type="component" value="Unassembled WGS sequence"/>
</dbReference>
<dbReference type="AlphaFoldDB" id="A0A553H0T4"/>
<feature type="region of interest" description="Disordered" evidence="1">
    <location>
        <begin position="105"/>
        <end position="128"/>
    </location>
</feature>
<reference evidence="2 3" key="1">
    <citation type="submission" date="2019-07" db="EMBL/GenBank/DDBJ databases">
        <title>Pseudomonas mangiferae sp. nov., isolated from bark of mango tree in Thailand.</title>
        <authorList>
            <person name="Srisuk N."/>
            <person name="Anurat P."/>
        </authorList>
    </citation>
    <scope>NUCLEOTIDE SEQUENCE [LARGE SCALE GENOMIC DNA]</scope>
    <source>
        <strain evidence="2 3">DMKU_BBB3-04</strain>
    </source>
</reference>
<accession>A0A553H0T4</accession>
<protein>
    <submittedName>
        <fullName evidence="2">Uncharacterized protein</fullName>
    </submittedName>
</protein>
<dbReference type="RefSeq" id="WP_143487440.1">
    <property type="nucleotide sequence ID" value="NZ_VJOY01000004.1"/>
</dbReference>
<dbReference type="EMBL" id="VJOY01000004">
    <property type="protein sequence ID" value="TRX75348.1"/>
    <property type="molecule type" value="Genomic_DNA"/>
</dbReference>
<gene>
    <name evidence="2" type="ORF">FM069_06275</name>
</gene>
<sequence>MASTGIVLDAAAAFAYVGQTVLVELAWDEEPEGYWMCLHIVGVVLPMSGVYEDAYFLTLNMNGQDRYPNEVFFSHIRTIRTMRYRDRQSTGNVLGRMLLPSLPGSGAALPARRNGHVPANGSTGEAHP</sequence>
<evidence type="ECO:0000256" key="1">
    <source>
        <dbReference type="SAM" id="MobiDB-lite"/>
    </source>
</evidence>
<proteinExistence type="predicted"/>
<evidence type="ECO:0000313" key="2">
    <source>
        <dbReference type="EMBL" id="TRX75348.1"/>
    </source>
</evidence>
<dbReference type="OrthoDB" id="7030069at2"/>
<comment type="caution">
    <text evidence="2">The sequence shown here is derived from an EMBL/GenBank/DDBJ whole genome shotgun (WGS) entry which is preliminary data.</text>
</comment>